<protein>
    <recommendedName>
        <fullName evidence="4">m7GpppX diphosphatase</fullName>
        <ecNumber evidence="3">3.6.1.59</ecNumber>
    </recommendedName>
    <alternativeName>
        <fullName evidence="8">Decapping scavenger enzyme</fullName>
    </alternativeName>
    <alternativeName>
        <fullName evidence="7">Scavenger mRNA-decapping enzyme DcpS</fullName>
    </alternativeName>
</protein>
<dbReference type="EC" id="3.6.1.59" evidence="3"/>
<dbReference type="InterPro" id="IPR036265">
    <property type="entry name" value="HIT-like_sf"/>
</dbReference>
<dbReference type="OrthoDB" id="10264956at2759"/>
<comment type="catalytic activity">
    <reaction evidence="9">
        <text>a 5'-end (N(7)-methyl 5'-triphosphoguanosine)-ribonucleoside in mRNA + H2O = N(7)-methyl-GMP + a 5'-end diphospho-ribonucleoside in mRNA + 2 H(+)</text>
        <dbReference type="Rhea" id="RHEA:65388"/>
        <dbReference type="Rhea" id="RHEA-COMP:17165"/>
        <dbReference type="Rhea" id="RHEA-COMP:17167"/>
        <dbReference type="ChEBI" id="CHEBI:15377"/>
        <dbReference type="ChEBI" id="CHEBI:15378"/>
        <dbReference type="ChEBI" id="CHEBI:58285"/>
        <dbReference type="ChEBI" id="CHEBI:156461"/>
        <dbReference type="ChEBI" id="CHEBI:167616"/>
        <dbReference type="EC" id="3.6.1.59"/>
    </reaction>
</comment>
<evidence type="ECO:0000256" key="3">
    <source>
        <dbReference type="ARBA" id="ARBA00012520"/>
    </source>
</evidence>
<dbReference type="EMBL" id="BEGY01000039">
    <property type="protein sequence ID" value="GAX79150.1"/>
    <property type="molecule type" value="Genomic_DNA"/>
</dbReference>
<dbReference type="Proteomes" id="UP000232323">
    <property type="component" value="Unassembled WGS sequence"/>
</dbReference>
<feature type="binding site" evidence="11">
    <location>
        <begin position="230"/>
        <end position="241"/>
    </location>
    <ligand>
        <name>substrate</name>
    </ligand>
</feature>
<dbReference type="Pfam" id="PF11969">
    <property type="entry name" value="DcpS_C"/>
    <property type="match status" value="1"/>
</dbReference>
<feature type="active site" description="Nucleophile" evidence="10">
    <location>
        <position position="239"/>
    </location>
</feature>
<comment type="similarity">
    <text evidence="2">Belongs to the HIT family.</text>
</comment>
<organism evidence="12 13">
    <name type="scientific">Chlamydomonas eustigma</name>
    <dbReference type="NCBI Taxonomy" id="1157962"/>
    <lineage>
        <taxon>Eukaryota</taxon>
        <taxon>Viridiplantae</taxon>
        <taxon>Chlorophyta</taxon>
        <taxon>core chlorophytes</taxon>
        <taxon>Chlorophyceae</taxon>
        <taxon>CS clade</taxon>
        <taxon>Chlamydomonadales</taxon>
        <taxon>Chlamydomonadaceae</taxon>
        <taxon>Chlamydomonas</taxon>
    </lineage>
</organism>
<evidence type="ECO:0000256" key="5">
    <source>
        <dbReference type="ARBA" id="ARBA00022801"/>
    </source>
</evidence>
<feature type="binding site" evidence="11">
    <location>
        <position position="147"/>
    </location>
    <ligand>
        <name>substrate</name>
    </ligand>
</feature>
<feature type="binding site" evidence="11">
    <location>
        <position position="169"/>
    </location>
    <ligand>
        <name>substrate</name>
    </ligand>
</feature>
<evidence type="ECO:0000256" key="4">
    <source>
        <dbReference type="ARBA" id="ARBA00015636"/>
    </source>
</evidence>
<evidence type="ECO:0000256" key="11">
    <source>
        <dbReference type="PIRSR" id="PIRSR028973-2"/>
    </source>
</evidence>
<dbReference type="PANTHER" id="PTHR12978">
    <property type="entry name" value="HISTIDINE TRIAD HIT PROTEIN MEMBER"/>
    <property type="match status" value="1"/>
</dbReference>
<accession>A0A250X8Q0</accession>
<feature type="binding site" evidence="11">
    <location>
        <position position="137"/>
    </location>
    <ligand>
        <name>substrate</name>
    </ligand>
</feature>
<sequence length="304" mass="35255">MSCTWRPTSFDGFEIEKILYHDPDTKSLGVLGSFKGVEGRAIVKLQRQHFDIDNIPEALNSNTNLQMSFENDVYSKYTAVLPTPHTLVNVDLTHPATDLHIKKAQEQPYHMVHETPKMYQNLVLPFIQSLPPSRLQWVYNMLDKKKEVEPLIFEDPDPQNGFMMHPDMKWDKTTTQQLYCLVLCNRRDILNLRSLTAEHLPLLYNIKKQAAQVIQDRFGVPPDQLRMYVHYLPSYYHFHVHVTHVKLSNMGSAVGKAYLLEDIIDNIETYGSDFYQRKTLTVTVGENEDLWGIYSKAVNENAEK</sequence>
<dbReference type="PIRSF" id="PIRSF028973">
    <property type="entry name" value="Scavenger_mRNA_decap_enz"/>
    <property type="match status" value="1"/>
</dbReference>
<dbReference type="Pfam" id="PF05652">
    <property type="entry name" value="DcpS"/>
    <property type="match status" value="1"/>
</dbReference>
<dbReference type="PANTHER" id="PTHR12978:SF0">
    <property type="entry name" value="M7GPPPX DIPHOSPHATASE"/>
    <property type="match status" value="1"/>
</dbReference>
<proteinExistence type="inferred from homology"/>
<gene>
    <name evidence="12" type="ORF">CEUSTIGMA_g6590.t1</name>
</gene>
<dbReference type="AlphaFoldDB" id="A0A250X8Q0"/>
<dbReference type="Gene3D" id="3.30.200.40">
    <property type="entry name" value="Scavenger mRNA decapping enzyme, N-terminal domain"/>
    <property type="match status" value="1"/>
</dbReference>
<dbReference type="SUPFAM" id="SSF102860">
    <property type="entry name" value="mRNA decapping enzyme DcpS N-terminal domain"/>
    <property type="match status" value="1"/>
</dbReference>
<keyword evidence="13" id="KW-1185">Reference proteome</keyword>
<comment type="caution">
    <text evidence="12">The sequence shown here is derived from an EMBL/GenBank/DDBJ whole genome shotgun (WGS) entry which is preliminary data.</text>
</comment>
<dbReference type="FunFam" id="3.30.428.10:FF:000006">
    <property type="entry name" value="m7GpppX diphosphatase"/>
    <property type="match status" value="1"/>
</dbReference>
<evidence type="ECO:0000256" key="6">
    <source>
        <dbReference type="ARBA" id="ARBA00023242"/>
    </source>
</evidence>
<dbReference type="GO" id="GO:0000290">
    <property type="term" value="P:deadenylation-dependent decapping of nuclear-transcribed mRNA"/>
    <property type="evidence" value="ECO:0007669"/>
    <property type="project" value="InterPro"/>
</dbReference>
<dbReference type="InterPro" id="IPR011145">
    <property type="entry name" value="Scavenger_mRNA_decap_enz_N"/>
</dbReference>
<dbReference type="GO" id="GO:0000932">
    <property type="term" value="C:P-body"/>
    <property type="evidence" value="ECO:0007669"/>
    <property type="project" value="TreeGrafter"/>
</dbReference>
<keyword evidence="5" id="KW-0378">Hydrolase</keyword>
<dbReference type="GO" id="GO:0140932">
    <property type="term" value="F:5'-(N(7)-methyl 5'-triphosphoguanosine)-[mRNA] diphosphatase activity"/>
    <property type="evidence" value="ECO:0007669"/>
    <property type="project" value="UniProtKB-EC"/>
</dbReference>
<feature type="binding site" evidence="11">
    <location>
        <position position="167"/>
    </location>
    <ligand>
        <name>substrate</name>
    </ligand>
</feature>
<evidence type="ECO:0000256" key="10">
    <source>
        <dbReference type="PIRSR" id="PIRSR028973-1"/>
    </source>
</evidence>
<name>A0A250X8Q0_9CHLO</name>
<dbReference type="SUPFAM" id="SSF54197">
    <property type="entry name" value="HIT-like"/>
    <property type="match status" value="1"/>
</dbReference>
<evidence type="ECO:0000313" key="12">
    <source>
        <dbReference type="EMBL" id="GAX79150.1"/>
    </source>
</evidence>
<evidence type="ECO:0000256" key="2">
    <source>
        <dbReference type="ARBA" id="ARBA00010208"/>
    </source>
</evidence>
<evidence type="ECO:0000256" key="7">
    <source>
        <dbReference type="ARBA" id="ARBA00029885"/>
    </source>
</evidence>
<evidence type="ECO:0000256" key="9">
    <source>
        <dbReference type="ARBA" id="ARBA00048222"/>
    </source>
</evidence>
<dbReference type="GO" id="GO:0000340">
    <property type="term" value="F:RNA 7-methylguanosine cap binding"/>
    <property type="evidence" value="ECO:0007669"/>
    <property type="project" value="TreeGrafter"/>
</dbReference>
<evidence type="ECO:0000313" key="13">
    <source>
        <dbReference type="Proteomes" id="UP000232323"/>
    </source>
</evidence>
<evidence type="ECO:0000256" key="8">
    <source>
        <dbReference type="ARBA" id="ARBA00030609"/>
    </source>
</evidence>
<dbReference type="Gene3D" id="3.30.428.10">
    <property type="entry name" value="HIT-like"/>
    <property type="match status" value="1"/>
</dbReference>
<dbReference type="GO" id="GO:0005634">
    <property type="term" value="C:nucleus"/>
    <property type="evidence" value="ECO:0007669"/>
    <property type="project" value="UniProtKB-SubCell"/>
</dbReference>
<evidence type="ECO:0000256" key="1">
    <source>
        <dbReference type="ARBA" id="ARBA00004123"/>
    </source>
</evidence>
<keyword evidence="6" id="KW-0539">Nucleus</keyword>
<comment type="subcellular location">
    <subcellularLocation>
        <location evidence="1">Nucleus</location>
    </subcellularLocation>
</comment>
<reference evidence="12 13" key="1">
    <citation type="submission" date="2017-08" db="EMBL/GenBank/DDBJ databases">
        <title>Acidophilic green algal genome provides insights into adaptation to an acidic environment.</title>
        <authorList>
            <person name="Hirooka S."/>
            <person name="Hirose Y."/>
            <person name="Kanesaki Y."/>
            <person name="Higuchi S."/>
            <person name="Fujiwara T."/>
            <person name="Onuma R."/>
            <person name="Era A."/>
            <person name="Ohbayashi R."/>
            <person name="Uzuka A."/>
            <person name="Nozaki H."/>
            <person name="Yoshikawa H."/>
            <person name="Miyagishima S.Y."/>
        </authorList>
    </citation>
    <scope>NUCLEOTIDE SEQUENCE [LARGE SCALE GENOMIC DNA]</scope>
    <source>
        <strain evidence="12 13">NIES-2499</strain>
    </source>
</reference>
<dbReference type="InterPro" id="IPR008594">
    <property type="entry name" value="DcpS/DCS2"/>
</dbReference>
<dbReference type="STRING" id="1157962.A0A250X8Q0"/>